<evidence type="ECO:0000256" key="6">
    <source>
        <dbReference type="SAM" id="MobiDB-lite"/>
    </source>
</evidence>
<dbReference type="PANTHER" id="PTHR11972:SF193">
    <property type="entry name" value="FAD-BINDING FR-TYPE DOMAIN-CONTAINING PROTEIN"/>
    <property type="match status" value="1"/>
</dbReference>
<sequence>MGFRGIPGFRRRTALSYPCTLRISARLERWREKQTCWLELFFPILSFVLKKLLMARDWFGRVLGQDNHRRLIILSTLALSPSVLYFLSGAKSALPLTSRINHVILANWFGFLGVLPVNLLLYTTARFSVFVRALNISEVTILRMHIYAGTVCLIGGIVHGIYYTAMWLQQSRSLESLFPLTWECWTSLLDEDGGRDAGCHRKFVNLTGVVSALTWLVLILTSLWKARDNVNAVTILHAHAVESWYKSLFQRGLQVTSFTEVPSSGGCIEMSFATASSETDLYESALKTIGRYTRLTVPAVSIKSHPFSVFTHPERCGDITVLFRPCGPFTREVARALSSYQDGECSTADPIKFTSSGLHMGTAHQFEDAMSHENNVIFAGGVGIVSYVSLLLAVHTKGQARDQSDSSQQERKTKIFVHWICREEGLIAHVLSKHLRSICQDLSSRVSITVHYTGSREGTNASNPNSDSVQLGSPSRAFTESMYDNSSRTMSAAIVPILTQGVIMFGGMWLLQRNPGSRSLLKYPVAMLQVFSTSLLVSAAFIGLSRFAGIISLRCCKKYASLDTSEPKEQDVCESDHTSPISESESWSEEEGDSTLNLNISRSGNMDEGDVEVQTYGSTDAAFANVTHKTGRPNMGSILTQVMDDSVSKDVGVFFCGPSAMMNGVYSSANGIRKDNGKTKHCLPVQGSGRISLYPEAFEM</sequence>
<dbReference type="InterPro" id="IPR013130">
    <property type="entry name" value="Fe3_Rdtase_TM_dom"/>
</dbReference>
<accession>K0TLJ6</accession>
<dbReference type="InterPro" id="IPR039261">
    <property type="entry name" value="FNR_nucleotide-bd"/>
</dbReference>
<feature type="compositionally biased region" description="Basic and acidic residues" evidence="6">
    <location>
        <begin position="566"/>
        <end position="577"/>
    </location>
</feature>
<feature type="transmembrane region" description="Helical" evidence="7">
    <location>
        <begin position="144"/>
        <end position="165"/>
    </location>
</feature>
<reference evidence="10 11" key="1">
    <citation type="journal article" date="2012" name="Genome Biol.">
        <title>Genome and low-iron response of an oceanic diatom adapted to chronic iron limitation.</title>
        <authorList>
            <person name="Lommer M."/>
            <person name="Specht M."/>
            <person name="Roy A.S."/>
            <person name="Kraemer L."/>
            <person name="Andreson R."/>
            <person name="Gutowska M.A."/>
            <person name="Wolf J."/>
            <person name="Bergner S.V."/>
            <person name="Schilhabel M.B."/>
            <person name="Klostermeier U.C."/>
            <person name="Beiko R.G."/>
            <person name="Rosenstiel P."/>
            <person name="Hippler M."/>
            <person name="Laroche J."/>
        </authorList>
    </citation>
    <scope>NUCLEOTIDE SEQUENCE [LARGE SCALE GENOMIC DNA]</scope>
    <source>
        <strain evidence="10 11">CCMP1005</strain>
    </source>
</reference>
<dbReference type="eggNOG" id="KOG0039">
    <property type="taxonomic scope" value="Eukaryota"/>
</dbReference>
<dbReference type="OrthoDB" id="47224at2759"/>
<evidence type="ECO:0000256" key="1">
    <source>
        <dbReference type="ARBA" id="ARBA00004141"/>
    </source>
</evidence>
<comment type="caution">
    <text evidence="10">The sequence shown here is derived from an EMBL/GenBank/DDBJ whole genome shotgun (WGS) entry which is preliminary data.</text>
</comment>
<proteinExistence type="predicted"/>
<feature type="region of interest" description="Disordered" evidence="6">
    <location>
        <begin position="566"/>
        <end position="594"/>
    </location>
</feature>
<name>K0TLJ6_THAOC</name>
<dbReference type="EMBL" id="AGNL01006610">
    <property type="protein sequence ID" value="EJK71912.1"/>
    <property type="molecule type" value="Genomic_DNA"/>
</dbReference>
<evidence type="ECO:0000256" key="3">
    <source>
        <dbReference type="ARBA" id="ARBA00022989"/>
    </source>
</evidence>
<evidence type="ECO:0000256" key="5">
    <source>
        <dbReference type="ARBA" id="ARBA00023136"/>
    </source>
</evidence>
<feature type="transmembrane region" description="Helical" evidence="7">
    <location>
        <begin position="102"/>
        <end position="124"/>
    </location>
</feature>
<organism evidence="10 11">
    <name type="scientific">Thalassiosira oceanica</name>
    <name type="common">Marine diatom</name>
    <dbReference type="NCBI Taxonomy" id="159749"/>
    <lineage>
        <taxon>Eukaryota</taxon>
        <taxon>Sar</taxon>
        <taxon>Stramenopiles</taxon>
        <taxon>Ochrophyta</taxon>
        <taxon>Bacillariophyta</taxon>
        <taxon>Coscinodiscophyceae</taxon>
        <taxon>Thalassiosirophycidae</taxon>
        <taxon>Thalassiosirales</taxon>
        <taxon>Thalassiosiraceae</taxon>
        <taxon>Thalassiosira</taxon>
    </lineage>
</organism>
<feature type="domain" description="Ferric reductase NAD binding" evidence="9">
    <location>
        <begin position="582"/>
        <end position="669"/>
    </location>
</feature>
<dbReference type="AlphaFoldDB" id="K0TLJ6"/>
<gene>
    <name evidence="10" type="ORF">THAOC_06605</name>
</gene>
<evidence type="ECO:0000256" key="2">
    <source>
        <dbReference type="ARBA" id="ARBA00022692"/>
    </source>
</evidence>
<evidence type="ECO:0000259" key="8">
    <source>
        <dbReference type="Pfam" id="PF01794"/>
    </source>
</evidence>
<feature type="domain" description="Ferric reductase NAD binding" evidence="9">
    <location>
        <begin position="373"/>
        <end position="464"/>
    </location>
</feature>
<feature type="domain" description="Ferric oxidoreductase" evidence="8">
    <location>
        <begin position="109"/>
        <end position="239"/>
    </location>
</feature>
<feature type="transmembrane region" description="Helical" evidence="7">
    <location>
        <begin position="203"/>
        <end position="224"/>
    </location>
</feature>
<evidence type="ECO:0000256" key="7">
    <source>
        <dbReference type="SAM" id="Phobius"/>
    </source>
</evidence>
<dbReference type="Pfam" id="PF08030">
    <property type="entry name" value="NAD_binding_6"/>
    <property type="match status" value="2"/>
</dbReference>
<dbReference type="InterPro" id="IPR013121">
    <property type="entry name" value="Fe_red_NAD-bd_6"/>
</dbReference>
<comment type="subcellular location">
    <subcellularLocation>
        <location evidence="1">Membrane</location>
        <topology evidence="1">Multi-pass membrane protein</topology>
    </subcellularLocation>
</comment>
<feature type="transmembrane region" description="Helical" evidence="7">
    <location>
        <begin position="71"/>
        <end position="90"/>
    </location>
</feature>
<keyword evidence="4" id="KW-0560">Oxidoreductase</keyword>
<dbReference type="PANTHER" id="PTHR11972">
    <property type="entry name" value="NADPH OXIDASE"/>
    <property type="match status" value="1"/>
</dbReference>
<protein>
    <submittedName>
        <fullName evidence="10">Ferric reductase</fullName>
    </submittedName>
</protein>
<dbReference type="Proteomes" id="UP000266841">
    <property type="component" value="Unassembled WGS sequence"/>
</dbReference>
<evidence type="ECO:0000259" key="9">
    <source>
        <dbReference type="Pfam" id="PF08030"/>
    </source>
</evidence>
<dbReference type="InterPro" id="IPR050369">
    <property type="entry name" value="RBOH/FRE"/>
</dbReference>
<dbReference type="Pfam" id="PF01794">
    <property type="entry name" value="Ferric_reduct"/>
    <property type="match status" value="1"/>
</dbReference>
<evidence type="ECO:0000256" key="4">
    <source>
        <dbReference type="ARBA" id="ARBA00023002"/>
    </source>
</evidence>
<evidence type="ECO:0000313" key="11">
    <source>
        <dbReference type="Proteomes" id="UP000266841"/>
    </source>
</evidence>
<keyword evidence="11" id="KW-1185">Reference proteome</keyword>
<feature type="transmembrane region" description="Helical" evidence="7">
    <location>
        <begin position="492"/>
        <end position="511"/>
    </location>
</feature>
<dbReference type="GO" id="GO:0016491">
    <property type="term" value="F:oxidoreductase activity"/>
    <property type="evidence" value="ECO:0007669"/>
    <property type="project" value="UniProtKB-KW"/>
</dbReference>
<dbReference type="SUPFAM" id="SSF52343">
    <property type="entry name" value="Ferredoxin reductase-like, C-terminal NADP-linked domain"/>
    <property type="match status" value="1"/>
</dbReference>
<dbReference type="Gene3D" id="3.40.50.80">
    <property type="entry name" value="Nucleotide-binding domain of ferredoxin-NADP reductase (FNR) module"/>
    <property type="match status" value="2"/>
</dbReference>
<keyword evidence="5 7" id="KW-0472">Membrane</keyword>
<feature type="transmembrane region" description="Helical" evidence="7">
    <location>
        <begin position="523"/>
        <end position="544"/>
    </location>
</feature>
<evidence type="ECO:0000313" key="10">
    <source>
        <dbReference type="EMBL" id="EJK71912.1"/>
    </source>
</evidence>
<dbReference type="GO" id="GO:0005886">
    <property type="term" value="C:plasma membrane"/>
    <property type="evidence" value="ECO:0007669"/>
    <property type="project" value="TreeGrafter"/>
</dbReference>
<keyword evidence="3 7" id="KW-1133">Transmembrane helix</keyword>
<keyword evidence="2 7" id="KW-0812">Transmembrane</keyword>